<protein>
    <recommendedName>
        <fullName evidence="2">Phage terminase large subunit N-terminal domain-containing protein</fullName>
    </recommendedName>
</protein>
<dbReference type="InterPro" id="IPR027417">
    <property type="entry name" value="P-loop_NTPase"/>
</dbReference>
<dbReference type="Gene3D" id="3.40.50.300">
    <property type="entry name" value="P-loop containing nucleotide triphosphate hydrolases"/>
    <property type="match status" value="1"/>
</dbReference>
<dbReference type="Gene3D" id="3.30.420.280">
    <property type="match status" value="1"/>
</dbReference>
<accession>A0A0F9QQR5</accession>
<name>A0A0F9QQR5_9ZZZZ</name>
<gene>
    <name evidence="1" type="ORF">LCGC14_0985170</name>
</gene>
<dbReference type="EMBL" id="LAZR01003703">
    <property type="protein sequence ID" value="KKN15526.1"/>
    <property type="molecule type" value="Genomic_DNA"/>
</dbReference>
<comment type="caution">
    <text evidence="1">The sequence shown here is derived from an EMBL/GenBank/DDBJ whole genome shotgun (WGS) entry which is preliminary data.</text>
</comment>
<organism evidence="1">
    <name type="scientific">marine sediment metagenome</name>
    <dbReference type="NCBI Taxonomy" id="412755"/>
    <lineage>
        <taxon>unclassified sequences</taxon>
        <taxon>metagenomes</taxon>
        <taxon>ecological metagenomes</taxon>
    </lineage>
</organism>
<dbReference type="AlphaFoldDB" id="A0A0F9QQR5"/>
<evidence type="ECO:0008006" key="2">
    <source>
        <dbReference type="Google" id="ProtNLM"/>
    </source>
</evidence>
<sequence>MFFLLGRSPQRGWFGVTPASTVARPQLREITPDGQLRLHFHRGQLRVWDSTARFPFMFAGSQGGKTSFGPHWLHREMTVARDRLNAGERLGDFLAATSTFDMFKLKMLPEMREVFENILNIGRYWAGEKVLELSDNLEPGGKFWAQRQDDKMYGRIILRSAEAPSGLEASTAKAAWCDEIGQPEFTLSTFEAIVRRLATDEGRLLGTSTLYSYGWLKTEVFDKWFAGDTDYDVINFDSTENPAFPQKEFDRAYSNMPLWKFNMFYRGIFTKPAGMVYDCFDDKNCVIDRFPIPDNWLWYVGHDFGGANPAALLYAQDPKTGLFYLVHEYLPGAKAVPDQVEELKALLKGRVVIRRTGGSRAEQDSRQNYTAHGWPIAEPAVWDVAVRISRVYAFHKRNGIMVFKDCKRYLDEKLRYSYKLGQGYEVMDDIEGRSRFHLMSAEEYIMCGFYADGVVGQGPTQTHVGEF</sequence>
<evidence type="ECO:0000313" key="1">
    <source>
        <dbReference type="EMBL" id="KKN15526.1"/>
    </source>
</evidence>
<proteinExistence type="predicted"/>
<reference evidence="1" key="1">
    <citation type="journal article" date="2015" name="Nature">
        <title>Complex archaea that bridge the gap between prokaryotes and eukaryotes.</title>
        <authorList>
            <person name="Spang A."/>
            <person name="Saw J.H."/>
            <person name="Jorgensen S.L."/>
            <person name="Zaremba-Niedzwiedzka K."/>
            <person name="Martijn J."/>
            <person name="Lind A.E."/>
            <person name="van Eijk R."/>
            <person name="Schleper C."/>
            <person name="Guy L."/>
            <person name="Ettema T.J."/>
        </authorList>
    </citation>
    <scope>NUCLEOTIDE SEQUENCE</scope>
</reference>